<dbReference type="Proteomes" id="UP000887013">
    <property type="component" value="Unassembled WGS sequence"/>
</dbReference>
<name>A0A8X6QYQ3_NEPPI</name>
<dbReference type="PANTHER" id="PTHR10075">
    <property type="entry name" value="BASIGIN RELATED"/>
    <property type="match status" value="1"/>
</dbReference>
<keyword evidence="1" id="KW-0393">Immunoglobulin domain</keyword>
<dbReference type="AlphaFoldDB" id="A0A8X6QYQ3"/>
<dbReference type="InterPro" id="IPR036179">
    <property type="entry name" value="Ig-like_dom_sf"/>
</dbReference>
<dbReference type="InterPro" id="IPR003598">
    <property type="entry name" value="Ig_sub2"/>
</dbReference>
<feature type="transmembrane region" description="Helical" evidence="2">
    <location>
        <begin position="7"/>
        <end position="26"/>
    </location>
</feature>
<dbReference type="InterPro" id="IPR003599">
    <property type="entry name" value="Ig_sub"/>
</dbReference>
<evidence type="ECO:0000256" key="1">
    <source>
        <dbReference type="ARBA" id="ARBA00023319"/>
    </source>
</evidence>
<reference evidence="4" key="1">
    <citation type="submission" date="2020-08" db="EMBL/GenBank/DDBJ databases">
        <title>Multicomponent nature underlies the extraordinary mechanical properties of spider dragline silk.</title>
        <authorList>
            <person name="Kono N."/>
            <person name="Nakamura H."/>
            <person name="Mori M."/>
            <person name="Yoshida Y."/>
            <person name="Ohtoshi R."/>
            <person name="Malay A.D."/>
            <person name="Moran D.A.P."/>
            <person name="Tomita M."/>
            <person name="Numata K."/>
            <person name="Arakawa K."/>
        </authorList>
    </citation>
    <scope>NUCLEOTIDE SEQUENCE</scope>
</reference>
<dbReference type="GO" id="GO:0005886">
    <property type="term" value="C:plasma membrane"/>
    <property type="evidence" value="ECO:0007669"/>
    <property type="project" value="TreeGrafter"/>
</dbReference>
<dbReference type="Gene3D" id="2.60.40.10">
    <property type="entry name" value="Immunoglobulins"/>
    <property type="match status" value="2"/>
</dbReference>
<accession>A0A8X6QYQ3</accession>
<dbReference type="OrthoDB" id="6429856at2759"/>
<dbReference type="SMART" id="SM00409">
    <property type="entry name" value="IG"/>
    <property type="match status" value="2"/>
</dbReference>
<evidence type="ECO:0000313" key="5">
    <source>
        <dbReference type="Proteomes" id="UP000887013"/>
    </source>
</evidence>
<dbReference type="PANTHER" id="PTHR10075:SF14">
    <property type="entry name" value="CELL ADHESION MOLECULE DSCAM2-RELATED"/>
    <property type="match status" value="1"/>
</dbReference>
<evidence type="ECO:0000313" key="4">
    <source>
        <dbReference type="EMBL" id="GFU38842.1"/>
    </source>
</evidence>
<dbReference type="GO" id="GO:0007156">
    <property type="term" value="P:homophilic cell adhesion via plasma membrane adhesion molecules"/>
    <property type="evidence" value="ECO:0007669"/>
    <property type="project" value="TreeGrafter"/>
</dbReference>
<feature type="domain" description="Ig-like" evidence="3">
    <location>
        <begin position="119"/>
        <end position="210"/>
    </location>
</feature>
<dbReference type="InterPro" id="IPR007110">
    <property type="entry name" value="Ig-like_dom"/>
</dbReference>
<keyword evidence="2" id="KW-0812">Transmembrane</keyword>
<gene>
    <name evidence="4" type="primary">TTN_1</name>
    <name evidence="4" type="ORF">NPIL_414141</name>
</gene>
<dbReference type="GO" id="GO:0098632">
    <property type="term" value="F:cell-cell adhesion mediator activity"/>
    <property type="evidence" value="ECO:0007669"/>
    <property type="project" value="TreeGrafter"/>
</dbReference>
<evidence type="ECO:0000256" key="2">
    <source>
        <dbReference type="SAM" id="Phobius"/>
    </source>
</evidence>
<dbReference type="InterPro" id="IPR013098">
    <property type="entry name" value="Ig_I-set"/>
</dbReference>
<proteinExistence type="predicted"/>
<dbReference type="EMBL" id="BMAW01084454">
    <property type="protein sequence ID" value="GFU38842.1"/>
    <property type="molecule type" value="Genomic_DNA"/>
</dbReference>
<dbReference type="PROSITE" id="PS50835">
    <property type="entry name" value="IG_LIKE"/>
    <property type="match status" value="2"/>
</dbReference>
<sequence>MDNHQRYFITVLILLIWIKIIGGNSIKIQPFSFPPDSAIGKRVSVTCTPLTGEKIEFKWLRNGVEINNDRPRIQIGSLPLLSNLIIDPLQSDDSGNYTCFVTSRGLTGSYTTSLDVLVPASWIIAPSDIDASSGDSLMMNCKGTGKPEPVVIWSKLHGENSGSVLSSGSSHFNIFSNGSLYIENIAKEDEGMYKCNVSNGIGKSLIKTVVIKVIGM</sequence>
<keyword evidence="2" id="KW-1133">Transmembrane helix</keyword>
<dbReference type="SUPFAM" id="SSF48726">
    <property type="entry name" value="Immunoglobulin"/>
    <property type="match status" value="2"/>
</dbReference>
<dbReference type="GO" id="GO:0030424">
    <property type="term" value="C:axon"/>
    <property type="evidence" value="ECO:0007669"/>
    <property type="project" value="TreeGrafter"/>
</dbReference>
<organism evidence="4 5">
    <name type="scientific">Nephila pilipes</name>
    <name type="common">Giant wood spider</name>
    <name type="synonym">Nephila maculata</name>
    <dbReference type="NCBI Taxonomy" id="299642"/>
    <lineage>
        <taxon>Eukaryota</taxon>
        <taxon>Metazoa</taxon>
        <taxon>Ecdysozoa</taxon>
        <taxon>Arthropoda</taxon>
        <taxon>Chelicerata</taxon>
        <taxon>Arachnida</taxon>
        <taxon>Araneae</taxon>
        <taxon>Araneomorphae</taxon>
        <taxon>Entelegynae</taxon>
        <taxon>Araneoidea</taxon>
        <taxon>Nephilidae</taxon>
        <taxon>Nephila</taxon>
    </lineage>
</organism>
<dbReference type="SMART" id="SM00408">
    <property type="entry name" value="IGc2"/>
    <property type="match status" value="2"/>
</dbReference>
<evidence type="ECO:0000259" key="3">
    <source>
        <dbReference type="PROSITE" id="PS50835"/>
    </source>
</evidence>
<keyword evidence="5" id="KW-1185">Reference proteome</keyword>
<protein>
    <submittedName>
        <fullName evidence="4">Titin</fullName>
    </submittedName>
</protein>
<dbReference type="GO" id="GO:0070593">
    <property type="term" value="P:dendrite self-avoidance"/>
    <property type="evidence" value="ECO:0007669"/>
    <property type="project" value="TreeGrafter"/>
</dbReference>
<dbReference type="GO" id="GO:0007411">
    <property type="term" value="P:axon guidance"/>
    <property type="evidence" value="ECO:0007669"/>
    <property type="project" value="TreeGrafter"/>
</dbReference>
<keyword evidence="2" id="KW-0472">Membrane</keyword>
<dbReference type="Pfam" id="PF07679">
    <property type="entry name" value="I-set"/>
    <property type="match status" value="1"/>
</dbReference>
<dbReference type="FunFam" id="2.60.40.10:FF:000104">
    <property type="entry name" value="Down syndrome cell adhesion molecule b"/>
    <property type="match status" value="1"/>
</dbReference>
<comment type="caution">
    <text evidence="4">The sequence shown here is derived from an EMBL/GenBank/DDBJ whole genome shotgun (WGS) entry which is preliminary data.</text>
</comment>
<dbReference type="Pfam" id="PF13927">
    <property type="entry name" value="Ig_3"/>
    <property type="match status" value="1"/>
</dbReference>
<feature type="domain" description="Ig-like" evidence="3">
    <location>
        <begin position="30"/>
        <end position="115"/>
    </location>
</feature>
<dbReference type="InterPro" id="IPR013783">
    <property type="entry name" value="Ig-like_fold"/>
</dbReference>